<name>A0A9I9E6K2_CUCME</name>
<dbReference type="SMART" id="SM00563">
    <property type="entry name" value="PlsC"/>
    <property type="match status" value="1"/>
</dbReference>
<reference evidence="10" key="1">
    <citation type="submission" date="2023-03" db="UniProtKB">
        <authorList>
            <consortium name="EnsemblPlants"/>
        </authorList>
    </citation>
    <scope>IDENTIFICATION</scope>
</reference>
<dbReference type="EnsemblPlants" id="MELO3C029477.2.1">
    <property type="protein sequence ID" value="MELO3C029477.2.1"/>
    <property type="gene ID" value="MELO3C029477.2"/>
</dbReference>
<keyword evidence="6" id="KW-0808">Transferase</keyword>
<keyword evidence="8" id="KW-0812">Transmembrane</keyword>
<accession>A0A9I9E6K2</accession>
<sequence>MAIPAVLVIVPLGLLFILSGLIVNIIQDGDPPSTSRMKGNVAQFSEAAAFIFVLVRPISKCLFRRINKVVAELLWLELIWLIDWWAEAKVEVFTDQATFQLMGKEHALVLCNHRSDIDWLVGWVLAQRAGCLGSALAIMKKEAKFLPVKRSWAKDENTLESLMDFSMPFWLALFVEGTRFTQQKLLASQEYAASRGLPIPKNVLIPRTKGFVSAVSHMRSFVPAIYDCTVATSPKDRPPTLLRIFRGQSFVVKVQVKRHEMQELPETADGISQWCKDLFVTKDTLLEKYMTKDSFSEKQPIDIGRPKKSLLVVLCWSCILAYGIVKFFQWSALLSSWEGIALSAALLILIILVMQLLVHSSESTRSTPINVSSQYNAKERLLQK</sequence>
<dbReference type="AlphaFoldDB" id="A0A9I9E6K2"/>
<keyword evidence="7" id="KW-0012">Acyltransferase</keyword>
<protein>
    <recommendedName>
        <fullName evidence="5">1-acylglycerol-3-phosphate O-acyltransferase</fullName>
        <ecNumber evidence="5">2.3.1.51</ecNumber>
    </recommendedName>
</protein>
<comment type="similarity">
    <text evidence="4">Belongs to the 1-acyl-sn-glycerol-3-phosphate acyltransferase family.</text>
</comment>
<dbReference type="InterPro" id="IPR002123">
    <property type="entry name" value="Plipid/glycerol_acylTrfase"/>
</dbReference>
<proteinExistence type="inferred from homology"/>
<dbReference type="CDD" id="cd07990">
    <property type="entry name" value="LPLAT_LCLAT1-like"/>
    <property type="match status" value="1"/>
</dbReference>
<dbReference type="InterPro" id="IPR032098">
    <property type="entry name" value="Acyltransf_C"/>
</dbReference>
<dbReference type="PANTHER" id="PTHR10983">
    <property type="entry name" value="1-ACYLGLYCEROL-3-PHOSPHATE ACYLTRANSFERASE-RELATED"/>
    <property type="match status" value="1"/>
</dbReference>
<feature type="transmembrane region" description="Helical" evidence="8">
    <location>
        <begin position="340"/>
        <end position="358"/>
    </location>
</feature>
<feature type="domain" description="Phospholipid/glycerol acyltransferase" evidence="9">
    <location>
        <begin position="107"/>
        <end position="212"/>
    </location>
</feature>
<comment type="pathway">
    <text evidence="2">Phospholipid metabolism; CDP-diacylglycerol biosynthesis; CDP-diacylglycerol from sn-glycerol 3-phosphate: step 2/3.</text>
</comment>
<evidence type="ECO:0000256" key="4">
    <source>
        <dbReference type="ARBA" id="ARBA00008655"/>
    </source>
</evidence>
<dbReference type="Gramene" id="MELO3C029477.2.1">
    <property type="protein sequence ID" value="MELO3C029477.2.1"/>
    <property type="gene ID" value="MELO3C029477.2"/>
</dbReference>
<organism evidence="10">
    <name type="scientific">Cucumis melo</name>
    <name type="common">Muskmelon</name>
    <dbReference type="NCBI Taxonomy" id="3656"/>
    <lineage>
        <taxon>Eukaryota</taxon>
        <taxon>Viridiplantae</taxon>
        <taxon>Streptophyta</taxon>
        <taxon>Embryophyta</taxon>
        <taxon>Tracheophyta</taxon>
        <taxon>Spermatophyta</taxon>
        <taxon>Magnoliopsida</taxon>
        <taxon>eudicotyledons</taxon>
        <taxon>Gunneridae</taxon>
        <taxon>Pentapetalae</taxon>
        <taxon>rosids</taxon>
        <taxon>fabids</taxon>
        <taxon>Cucurbitales</taxon>
        <taxon>Cucurbitaceae</taxon>
        <taxon>Benincaseae</taxon>
        <taxon>Cucumis</taxon>
    </lineage>
</organism>
<evidence type="ECO:0000259" key="9">
    <source>
        <dbReference type="SMART" id="SM00563"/>
    </source>
</evidence>
<evidence type="ECO:0000256" key="8">
    <source>
        <dbReference type="SAM" id="Phobius"/>
    </source>
</evidence>
<keyword evidence="8" id="KW-0472">Membrane</keyword>
<dbReference type="Pfam" id="PF01553">
    <property type="entry name" value="Acyltransferase"/>
    <property type="match status" value="1"/>
</dbReference>
<comment type="pathway">
    <text evidence="3">Lipid metabolism.</text>
</comment>
<evidence type="ECO:0000256" key="7">
    <source>
        <dbReference type="ARBA" id="ARBA00023315"/>
    </source>
</evidence>
<dbReference type="GO" id="GO:0012505">
    <property type="term" value="C:endomembrane system"/>
    <property type="evidence" value="ECO:0007669"/>
    <property type="project" value="TreeGrafter"/>
</dbReference>
<evidence type="ECO:0000256" key="2">
    <source>
        <dbReference type="ARBA" id="ARBA00004728"/>
    </source>
</evidence>
<comment type="catalytic activity">
    <reaction evidence="1">
        <text>a 1-acyl-sn-glycero-3-phosphate + an acyl-CoA = a 1,2-diacyl-sn-glycero-3-phosphate + CoA</text>
        <dbReference type="Rhea" id="RHEA:19709"/>
        <dbReference type="ChEBI" id="CHEBI:57287"/>
        <dbReference type="ChEBI" id="CHEBI:57970"/>
        <dbReference type="ChEBI" id="CHEBI:58342"/>
        <dbReference type="ChEBI" id="CHEBI:58608"/>
        <dbReference type="EC" id="2.3.1.51"/>
    </reaction>
</comment>
<evidence type="ECO:0000256" key="3">
    <source>
        <dbReference type="ARBA" id="ARBA00005189"/>
    </source>
</evidence>
<dbReference type="GO" id="GO:0003841">
    <property type="term" value="F:1-acylglycerol-3-phosphate O-acyltransferase activity"/>
    <property type="evidence" value="ECO:0007669"/>
    <property type="project" value="UniProtKB-EC"/>
</dbReference>
<evidence type="ECO:0000256" key="1">
    <source>
        <dbReference type="ARBA" id="ARBA00001141"/>
    </source>
</evidence>
<dbReference type="PANTHER" id="PTHR10983:SF55">
    <property type="entry name" value="1-ACYL-SN-GLYCEROL-3-PHOSPHATE ACYLTRANSFERASE 3"/>
    <property type="match status" value="1"/>
</dbReference>
<feature type="transmembrane region" description="Helical" evidence="8">
    <location>
        <begin position="310"/>
        <end position="328"/>
    </location>
</feature>
<evidence type="ECO:0000313" key="10">
    <source>
        <dbReference type="EnsemblPlants" id="MELO3C029477.2.1"/>
    </source>
</evidence>
<dbReference type="Pfam" id="PF16076">
    <property type="entry name" value="Acyltransf_C"/>
    <property type="match status" value="1"/>
</dbReference>
<keyword evidence="8" id="KW-1133">Transmembrane helix</keyword>
<dbReference type="EC" id="2.3.1.51" evidence="5"/>
<feature type="transmembrane region" description="Helical" evidence="8">
    <location>
        <begin position="6"/>
        <end position="26"/>
    </location>
</feature>
<evidence type="ECO:0000256" key="6">
    <source>
        <dbReference type="ARBA" id="ARBA00022679"/>
    </source>
</evidence>
<dbReference type="SUPFAM" id="SSF69593">
    <property type="entry name" value="Glycerol-3-phosphate (1)-acyltransferase"/>
    <property type="match status" value="1"/>
</dbReference>
<evidence type="ECO:0000256" key="5">
    <source>
        <dbReference type="ARBA" id="ARBA00013211"/>
    </source>
</evidence>